<sequence>MHVPGASGYPGRLLQLSYGLVDSPSTPLSVWLSTAYHTQRGSYFGSVASRQPTALPPAAPHSSPSIVLMYNCMSSKGRVVTITSGLGRMAVPMRSPYVLTKYAAEGFCDCLRLVTYNAVFV</sequence>
<evidence type="ECO:0000313" key="1">
    <source>
        <dbReference type="EMBL" id="MPC89236.1"/>
    </source>
</evidence>
<evidence type="ECO:0000313" key="2">
    <source>
        <dbReference type="Proteomes" id="UP000324222"/>
    </source>
</evidence>
<dbReference type="OrthoDB" id="2102561at2759"/>
<dbReference type="Gene3D" id="3.40.50.720">
    <property type="entry name" value="NAD(P)-binding Rossmann-like Domain"/>
    <property type="match status" value="1"/>
</dbReference>
<dbReference type="AlphaFoldDB" id="A0A5B7J5L2"/>
<accession>A0A5B7J5L2</accession>
<dbReference type="InterPro" id="IPR036291">
    <property type="entry name" value="NAD(P)-bd_dom_sf"/>
</dbReference>
<dbReference type="Proteomes" id="UP000324222">
    <property type="component" value="Unassembled WGS sequence"/>
</dbReference>
<proteinExistence type="predicted"/>
<keyword evidence="2" id="KW-1185">Reference proteome</keyword>
<organism evidence="1 2">
    <name type="scientific">Portunus trituberculatus</name>
    <name type="common">Swimming crab</name>
    <name type="synonym">Neptunus trituberculatus</name>
    <dbReference type="NCBI Taxonomy" id="210409"/>
    <lineage>
        <taxon>Eukaryota</taxon>
        <taxon>Metazoa</taxon>
        <taxon>Ecdysozoa</taxon>
        <taxon>Arthropoda</taxon>
        <taxon>Crustacea</taxon>
        <taxon>Multicrustacea</taxon>
        <taxon>Malacostraca</taxon>
        <taxon>Eumalacostraca</taxon>
        <taxon>Eucarida</taxon>
        <taxon>Decapoda</taxon>
        <taxon>Pleocyemata</taxon>
        <taxon>Brachyura</taxon>
        <taxon>Eubrachyura</taxon>
        <taxon>Portunoidea</taxon>
        <taxon>Portunidae</taxon>
        <taxon>Portuninae</taxon>
        <taxon>Portunus</taxon>
    </lineage>
</organism>
<gene>
    <name evidence="1" type="primary">BDH1_2</name>
    <name evidence="1" type="ORF">E2C01_084173</name>
</gene>
<dbReference type="EMBL" id="VSRR010080349">
    <property type="protein sequence ID" value="MPC89236.1"/>
    <property type="molecule type" value="Genomic_DNA"/>
</dbReference>
<name>A0A5B7J5L2_PORTR</name>
<reference evidence="1" key="1">
    <citation type="submission" date="2019-05" db="EMBL/GenBank/DDBJ databases">
        <title>Another draft genome of Portunus trituberculatus and its Hox gene families provides insights of decapod evolution.</title>
        <authorList>
            <person name="Jeong J.-H."/>
            <person name="Song I."/>
            <person name="Kim S."/>
            <person name="Choi T."/>
            <person name="Kim D."/>
            <person name="Ryu S."/>
            <person name="Kim W."/>
        </authorList>
    </citation>
    <scope>NUCLEOTIDE SEQUENCE [LARGE SCALE GENOMIC DNA]</scope>
    <source>
        <tissue evidence="1">Muscle</tissue>
    </source>
</reference>
<comment type="caution">
    <text evidence="1">The sequence shown here is derived from an EMBL/GenBank/DDBJ whole genome shotgun (WGS) entry which is preliminary data.</text>
</comment>
<protein>
    <submittedName>
        <fullName evidence="1">D-beta-hydroxybutyrate dehydrogenase, mitochondrial</fullName>
    </submittedName>
</protein>
<dbReference type="SUPFAM" id="SSF51735">
    <property type="entry name" value="NAD(P)-binding Rossmann-fold domains"/>
    <property type="match status" value="1"/>
</dbReference>